<dbReference type="AlphaFoldDB" id="A0A918KTA5"/>
<proteinExistence type="predicted"/>
<organism evidence="2 3">
    <name type="scientific">Litorimonas cladophorae</name>
    <dbReference type="NCBI Taxonomy" id="1220491"/>
    <lineage>
        <taxon>Bacteria</taxon>
        <taxon>Pseudomonadati</taxon>
        <taxon>Pseudomonadota</taxon>
        <taxon>Alphaproteobacteria</taxon>
        <taxon>Maricaulales</taxon>
        <taxon>Robiginitomaculaceae</taxon>
    </lineage>
</organism>
<name>A0A918KTA5_9PROT</name>
<dbReference type="GO" id="GO:0016020">
    <property type="term" value="C:membrane"/>
    <property type="evidence" value="ECO:0007669"/>
    <property type="project" value="TreeGrafter"/>
</dbReference>
<reference evidence="2 3" key="1">
    <citation type="journal article" date="2014" name="Int. J. Syst. Evol. Microbiol.">
        <title>Complete genome sequence of Corynebacterium casei LMG S-19264T (=DSM 44701T), isolated from a smear-ripened cheese.</title>
        <authorList>
            <consortium name="US DOE Joint Genome Institute (JGI-PGF)"/>
            <person name="Walter F."/>
            <person name="Albersmeier A."/>
            <person name="Kalinowski J."/>
            <person name="Ruckert C."/>
        </authorList>
    </citation>
    <scope>NUCLEOTIDE SEQUENCE [LARGE SCALE GENOMIC DNA]</scope>
    <source>
        <strain evidence="2 3">KCTC 23968</strain>
    </source>
</reference>
<keyword evidence="3" id="KW-1185">Reference proteome</keyword>
<feature type="transmembrane region" description="Helical" evidence="1">
    <location>
        <begin position="180"/>
        <end position="199"/>
    </location>
</feature>
<dbReference type="PANTHER" id="PTHR32251">
    <property type="entry name" value="3-OXO-5-ALPHA-STEROID 4-DEHYDROGENASE"/>
    <property type="match status" value="1"/>
</dbReference>
<keyword evidence="1" id="KW-0472">Membrane</keyword>
<dbReference type="PANTHER" id="PTHR32251:SF17">
    <property type="entry name" value="STEROID 5-ALPHA REDUCTASE C-TERMINAL DOMAIN-CONTAINING PROTEIN"/>
    <property type="match status" value="1"/>
</dbReference>
<dbReference type="Proteomes" id="UP000600865">
    <property type="component" value="Unassembled WGS sequence"/>
</dbReference>
<evidence type="ECO:0000313" key="2">
    <source>
        <dbReference type="EMBL" id="GGX72614.1"/>
    </source>
</evidence>
<dbReference type="EMBL" id="BMYV01000002">
    <property type="protein sequence ID" value="GGX72614.1"/>
    <property type="molecule type" value="Genomic_DNA"/>
</dbReference>
<sequence>MLTDILVYFAHAAVVVFGALTALWVISVAAKDASLVDIFWGFGFLLVGAVCLYLVPVKTPYLILLAALPITWGLRLTLYLGKRNLGHGEDKRYTAMRKRAEKKGVSEMALRLRTIFSVYWGQGLLIMIVSAPIWVAMATANWWRENPIMEGLISYPPLTQNTEESLIQTLLFAFQRVGEINIGLFAIIGSLLWLIGFLFEAIGDWQLTRFINRHKDYDGPKDEKPVMDEGLWKYTRHPNYFGNACMWWGIWLVACEAPSGWITIFAPLVMTYLLTSVSGKSLLENDMNKRKKYREYAKRTSGFFPWPPTQSPQT</sequence>
<feature type="transmembrane region" description="Helical" evidence="1">
    <location>
        <begin position="6"/>
        <end position="26"/>
    </location>
</feature>
<dbReference type="Pfam" id="PF06966">
    <property type="entry name" value="DUF1295"/>
    <property type="match status" value="2"/>
</dbReference>
<dbReference type="RefSeq" id="WP_189586196.1">
    <property type="nucleotide sequence ID" value="NZ_BMYV01000002.1"/>
</dbReference>
<comment type="caution">
    <text evidence="2">The sequence shown here is derived from an EMBL/GenBank/DDBJ whole genome shotgun (WGS) entry which is preliminary data.</text>
</comment>
<dbReference type="Gene3D" id="1.20.120.1630">
    <property type="match status" value="1"/>
</dbReference>
<evidence type="ECO:0000313" key="3">
    <source>
        <dbReference type="Proteomes" id="UP000600865"/>
    </source>
</evidence>
<protein>
    <recommendedName>
        <fullName evidence="4">DUF1295 domain-containing protein</fullName>
    </recommendedName>
</protein>
<feature type="transmembrane region" description="Helical" evidence="1">
    <location>
        <begin position="38"/>
        <end position="55"/>
    </location>
</feature>
<keyword evidence="1" id="KW-0812">Transmembrane</keyword>
<dbReference type="PROSITE" id="PS50244">
    <property type="entry name" value="S5A_REDUCTASE"/>
    <property type="match status" value="1"/>
</dbReference>
<gene>
    <name evidence="2" type="ORF">GCM10011309_23730</name>
</gene>
<feature type="transmembrane region" description="Helical" evidence="1">
    <location>
        <begin position="61"/>
        <end position="81"/>
    </location>
</feature>
<feature type="transmembrane region" description="Helical" evidence="1">
    <location>
        <begin position="118"/>
        <end position="143"/>
    </location>
</feature>
<evidence type="ECO:0008006" key="4">
    <source>
        <dbReference type="Google" id="ProtNLM"/>
    </source>
</evidence>
<evidence type="ECO:0000256" key="1">
    <source>
        <dbReference type="SAM" id="Phobius"/>
    </source>
</evidence>
<accession>A0A918KTA5</accession>
<keyword evidence="1" id="KW-1133">Transmembrane helix</keyword>
<feature type="transmembrane region" description="Helical" evidence="1">
    <location>
        <begin position="260"/>
        <end position="283"/>
    </location>
</feature>
<dbReference type="InterPro" id="IPR010721">
    <property type="entry name" value="UstE-like"/>
</dbReference>